<name>A0A2M7TNJ4_9BACT</name>
<dbReference type="SUPFAM" id="SSF52540">
    <property type="entry name" value="P-loop containing nucleoside triphosphate hydrolases"/>
    <property type="match status" value="1"/>
</dbReference>
<feature type="region of interest" description="Domain IV, binds dsDNA" evidence="8">
    <location>
        <begin position="339"/>
        <end position="460"/>
    </location>
</feature>
<dbReference type="PANTHER" id="PTHR30050:SF2">
    <property type="entry name" value="CHROMOSOMAL REPLICATION INITIATOR PROTEIN DNAA"/>
    <property type="match status" value="1"/>
</dbReference>
<comment type="domain">
    <text evidence="8">Domain I is involved in oligomerization and binding regulators, domain II is flexibile and of varying length in different bacteria, domain III forms the AAA+ region, while domain IV binds dsDNA.</text>
</comment>
<dbReference type="InterPro" id="IPR001957">
    <property type="entry name" value="Chromosome_initiator_DnaA"/>
</dbReference>
<keyword evidence="7 8" id="KW-0238">DNA-binding</keyword>
<gene>
    <name evidence="8" type="primary">dnaA</name>
    <name evidence="14" type="ORF">COY29_01595</name>
</gene>
<evidence type="ECO:0000256" key="10">
    <source>
        <dbReference type="RuleBase" id="RU000577"/>
    </source>
</evidence>
<dbReference type="GO" id="GO:0006270">
    <property type="term" value="P:DNA replication initiation"/>
    <property type="evidence" value="ECO:0007669"/>
    <property type="project" value="UniProtKB-UniRule"/>
</dbReference>
<keyword evidence="2 8" id="KW-0963">Cytoplasm</keyword>
<evidence type="ECO:0000256" key="2">
    <source>
        <dbReference type="ARBA" id="ARBA00022490"/>
    </source>
</evidence>
<dbReference type="SMART" id="SM00760">
    <property type="entry name" value="Bac_DnaA_C"/>
    <property type="match status" value="1"/>
</dbReference>
<comment type="caution">
    <text evidence="14">The sequence shown here is derived from an EMBL/GenBank/DDBJ whole genome shotgun (WGS) entry which is preliminary data.</text>
</comment>
<evidence type="ECO:0000256" key="4">
    <source>
        <dbReference type="ARBA" id="ARBA00022741"/>
    </source>
</evidence>
<comment type="subunit">
    <text evidence="8">Oligomerizes as a right-handed, spiral filament on DNA at oriC.</text>
</comment>
<organism evidence="14 15">
    <name type="scientific">Candidatus Woesebacteria bacterium CG_4_10_14_0_2_um_filter_39_14</name>
    <dbReference type="NCBI Taxonomy" id="1975054"/>
    <lineage>
        <taxon>Bacteria</taxon>
        <taxon>Candidatus Woeseibacteriota</taxon>
    </lineage>
</organism>
<dbReference type="InterPro" id="IPR038454">
    <property type="entry name" value="DnaA_N_sf"/>
</dbReference>
<dbReference type="Gene3D" id="1.10.1750.10">
    <property type="match status" value="1"/>
</dbReference>
<dbReference type="InterPro" id="IPR024633">
    <property type="entry name" value="DnaA_N_dom"/>
</dbReference>
<dbReference type="Pfam" id="PF00308">
    <property type="entry name" value="Bac_DnaA"/>
    <property type="match status" value="1"/>
</dbReference>
<feature type="binding site" evidence="8">
    <location>
        <position position="167"/>
    </location>
    <ligand>
        <name>ATP</name>
        <dbReference type="ChEBI" id="CHEBI:30616"/>
    </ligand>
</feature>
<dbReference type="GO" id="GO:0003688">
    <property type="term" value="F:DNA replication origin binding"/>
    <property type="evidence" value="ECO:0007669"/>
    <property type="project" value="UniProtKB-UniRule"/>
</dbReference>
<keyword evidence="5 8" id="KW-0067">ATP-binding</keyword>
<protein>
    <recommendedName>
        <fullName evidence="8 9">Chromosomal replication initiator protein DnaA</fullName>
    </recommendedName>
</protein>
<comment type="function">
    <text evidence="8 10">Plays an essential role in the initiation and regulation of chromosomal replication. ATP-DnaA binds to the origin of replication (oriC) to initiate formation of the DNA replication initiation complex once per cell cycle. Binds the DnaA box (a 9 base pair repeat at the origin) and separates the double-stranded (ds)DNA. Forms a right-handed helical filament on oriC DNA; dsDNA binds to the exterior of the filament while single-stranded (ss)DNA is stabiized in the filament's interior. The ATP-DnaA-oriC complex binds and stabilizes one strand of the AT-rich DNA unwinding element (DUE), permitting loading of DNA polymerase. After initiation quickly degrades to an ADP-DnaA complex that is not apt for DNA replication. Binds acidic phospholipids.</text>
</comment>
<dbReference type="CDD" id="cd06571">
    <property type="entry name" value="Bac_DnaA_C"/>
    <property type="match status" value="1"/>
</dbReference>
<dbReference type="InterPro" id="IPR018312">
    <property type="entry name" value="Chromosome_initiator_DnaA_CS"/>
</dbReference>
<feature type="binding site" evidence="8">
    <location>
        <position position="170"/>
    </location>
    <ligand>
        <name>ATP</name>
        <dbReference type="ChEBI" id="CHEBI:30616"/>
    </ligand>
</feature>
<dbReference type="SMART" id="SM00382">
    <property type="entry name" value="AAA"/>
    <property type="match status" value="1"/>
</dbReference>
<evidence type="ECO:0000256" key="9">
    <source>
        <dbReference type="NCBIfam" id="TIGR00362"/>
    </source>
</evidence>
<evidence type="ECO:0000256" key="7">
    <source>
        <dbReference type="ARBA" id="ARBA00023125"/>
    </source>
</evidence>
<dbReference type="InterPro" id="IPR010921">
    <property type="entry name" value="Trp_repressor/repl_initiator"/>
</dbReference>
<comment type="caution">
    <text evidence="8">Lacks conserved residue(s) required for the propagation of feature annotation.</text>
</comment>
<feature type="binding site" evidence="8">
    <location>
        <position position="171"/>
    </location>
    <ligand>
        <name>ATP</name>
        <dbReference type="ChEBI" id="CHEBI:30616"/>
    </ligand>
</feature>
<keyword evidence="4 8" id="KW-0547">Nucleotide-binding</keyword>
<dbReference type="InterPro" id="IPR003593">
    <property type="entry name" value="AAA+_ATPase"/>
</dbReference>
<dbReference type="InterPro" id="IPR013159">
    <property type="entry name" value="DnaA_C"/>
</dbReference>
<feature type="region of interest" description="Domain I, interacts with DnaA modulators" evidence="8">
    <location>
        <begin position="1"/>
        <end position="109"/>
    </location>
</feature>
<dbReference type="PRINTS" id="PR00051">
    <property type="entry name" value="DNAA"/>
</dbReference>
<keyword evidence="6 8" id="KW-0446">Lipid-binding</keyword>
<feature type="domain" description="Chromosomal replication initiator DnaA C-terminal" evidence="13">
    <location>
        <begin position="368"/>
        <end position="437"/>
    </location>
</feature>
<dbReference type="Gene3D" id="3.30.300.180">
    <property type="match status" value="1"/>
</dbReference>
<proteinExistence type="inferred from homology"/>
<dbReference type="PANTHER" id="PTHR30050">
    <property type="entry name" value="CHROMOSOMAL REPLICATION INITIATOR PROTEIN DNAA"/>
    <property type="match status" value="1"/>
</dbReference>
<accession>A0A2M7TNJ4</accession>
<dbReference type="GO" id="GO:0005524">
    <property type="term" value="F:ATP binding"/>
    <property type="evidence" value="ECO:0007669"/>
    <property type="project" value="UniProtKB-UniRule"/>
</dbReference>
<dbReference type="SUPFAM" id="SSF48295">
    <property type="entry name" value="TrpR-like"/>
    <property type="match status" value="1"/>
</dbReference>
<dbReference type="FunFam" id="3.40.50.300:FF:000668">
    <property type="entry name" value="Chromosomal replication initiator protein DnaA"/>
    <property type="match status" value="1"/>
</dbReference>
<dbReference type="Gene3D" id="1.10.8.60">
    <property type="match status" value="1"/>
</dbReference>
<keyword evidence="3 8" id="KW-0235">DNA replication</keyword>
<dbReference type="Gene3D" id="3.40.50.300">
    <property type="entry name" value="P-loop containing nucleotide triphosphate hydrolases"/>
    <property type="match status" value="1"/>
</dbReference>
<dbReference type="Pfam" id="PF11638">
    <property type="entry name" value="DnaA_N"/>
    <property type="match status" value="1"/>
</dbReference>
<dbReference type="InterPro" id="IPR027417">
    <property type="entry name" value="P-loop_NTPase"/>
</dbReference>
<dbReference type="AlphaFoldDB" id="A0A2M7TNJ4"/>
<evidence type="ECO:0000313" key="14">
    <source>
        <dbReference type="EMBL" id="PIZ49549.1"/>
    </source>
</evidence>
<dbReference type="PROSITE" id="PS01008">
    <property type="entry name" value="DNAA"/>
    <property type="match status" value="1"/>
</dbReference>
<dbReference type="NCBIfam" id="TIGR00362">
    <property type="entry name" value="DnaA"/>
    <property type="match status" value="1"/>
</dbReference>
<evidence type="ECO:0000259" key="13">
    <source>
        <dbReference type="SMART" id="SM00760"/>
    </source>
</evidence>
<evidence type="ECO:0000259" key="12">
    <source>
        <dbReference type="SMART" id="SM00382"/>
    </source>
</evidence>
<dbReference type="GO" id="GO:0005886">
    <property type="term" value="C:plasma membrane"/>
    <property type="evidence" value="ECO:0007669"/>
    <property type="project" value="TreeGrafter"/>
</dbReference>
<dbReference type="HAMAP" id="MF_00377">
    <property type="entry name" value="DnaA_bact"/>
    <property type="match status" value="1"/>
</dbReference>
<evidence type="ECO:0000256" key="5">
    <source>
        <dbReference type="ARBA" id="ARBA00022840"/>
    </source>
</evidence>
<evidence type="ECO:0000256" key="1">
    <source>
        <dbReference type="ARBA" id="ARBA00006583"/>
    </source>
</evidence>
<evidence type="ECO:0000256" key="11">
    <source>
        <dbReference type="RuleBase" id="RU004227"/>
    </source>
</evidence>
<dbReference type="InterPro" id="IPR013317">
    <property type="entry name" value="DnaA_dom"/>
</dbReference>
<dbReference type="Pfam" id="PF08299">
    <property type="entry name" value="Bac_DnaA_C"/>
    <property type="match status" value="1"/>
</dbReference>
<evidence type="ECO:0000256" key="6">
    <source>
        <dbReference type="ARBA" id="ARBA00023121"/>
    </source>
</evidence>
<dbReference type="CDD" id="cd00009">
    <property type="entry name" value="AAA"/>
    <property type="match status" value="1"/>
</dbReference>
<reference evidence="15" key="1">
    <citation type="submission" date="2017-09" db="EMBL/GenBank/DDBJ databases">
        <title>Depth-based differentiation of microbial function through sediment-hosted aquifers and enrichment of novel symbionts in the deep terrestrial subsurface.</title>
        <authorList>
            <person name="Probst A.J."/>
            <person name="Ladd B."/>
            <person name="Jarett J.K."/>
            <person name="Geller-Mcgrath D.E."/>
            <person name="Sieber C.M.K."/>
            <person name="Emerson J.B."/>
            <person name="Anantharaman K."/>
            <person name="Thomas B.C."/>
            <person name="Malmstrom R."/>
            <person name="Stieglmeier M."/>
            <person name="Klingl A."/>
            <person name="Woyke T."/>
            <person name="Ryan C.M."/>
            <person name="Banfield J.F."/>
        </authorList>
    </citation>
    <scope>NUCLEOTIDE SEQUENCE [LARGE SCALE GENOMIC DNA]</scope>
</reference>
<dbReference type="Proteomes" id="UP000229753">
    <property type="component" value="Unassembled WGS sequence"/>
</dbReference>
<dbReference type="GO" id="GO:0006275">
    <property type="term" value="P:regulation of DNA replication"/>
    <property type="evidence" value="ECO:0007669"/>
    <property type="project" value="UniProtKB-UniRule"/>
</dbReference>
<sequence>MDKEKVWLTVLGNLKLSLSSANFATWFSRTFIVSTKEVDPQRQIMEIGCPSSFISNTIENRYYALIKNALDQITKKKNDLVFVVKEKPFLKEKGKSLTKGTLFEIPGKETEDEEFQEALKRVGLRPDFNFETFAVSPTNQMAHAAAMAVSQSLGKAYNPLFLYGGVGVGKTHLMQAIANTVLKKNRRTKIIYCMGEEFTNEIVNAIREKTTKEFKEKYRSARLLMVDDIQFIAGKTAVQEEFFHTFNAIWRVGGQIVLTSDRRPEEISKLEDRLRSRFEGGLIIDIQAPDFELRTAILLIKAQQKNIKLPMDIAQLIASNITSTRKLEGFLIRLMTEIETKKEPLTPELVKALLGQVNEMIAPQKLVKPKEVLSVVANFFNLRLVEITGPQRDKKIVLPRQIAMYLLRNDLKTSLMDIGRFLGDRDHTTVMHGVQKITQLLPSSEDLRVNIMGIRKKLYG</sequence>
<evidence type="ECO:0000256" key="8">
    <source>
        <dbReference type="HAMAP-Rule" id="MF_00377"/>
    </source>
</evidence>
<feature type="domain" description="AAA+ ATPase" evidence="12">
    <location>
        <begin position="156"/>
        <end position="290"/>
    </location>
</feature>
<feature type="binding site" evidence="8">
    <location>
        <position position="169"/>
    </location>
    <ligand>
        <name>ATP</name>
        <dbReference type="ChEBI" id="CHEBI:30616"/>
    </ligand>
</feature>
<dbReference type="InterPro" id="IPR020591">
    <property type="entry name" value="Chromosome_initiator_DnaA-like"/>
</dbReference>
<dbReference type="GO" id="GO:0008289">
    <property type="term" value="F:lipid binding"/>
    <property type="evidence" value="ECO:0007669"/>
    <property type="project" value="UniProtKB-KW"/>
</dbReference>
<comment type="subcellular location">
    <subcellularLocation>
        <location evidence="8">Cytoplasm</location>
    </subcellularLocation>
</comment>
<dbReference type="GO" id="GO:0005737">
    <property type="term" value="C:cytoplasm"/>
    <property type="evidence" value="ECO:0007669"/>
    <property type="project" value="UniProtKB-SubCell"/>
</dbReference>
<dbReference type="EMBL" id="PFNO01000047">
    <property type="protein sequence ID" value="PIZ49549.1"/>
    <property type="molecule type" value="Genomic_DNA"/>
</dbReference>
<evidence type="ECO:0000256" key="3">
    <source>
        <dbReference type="ARBA" id="ARBA00022705"/>
    </source>
</evidence>
<evidence type="ECO:0000313" key="15">
    <source>
        <dbReference type="Proteomes" id="UP000229753"/>
    </source>
</evidence>
<comment type="similarity">
    <text evidence="1 8 11">Belongs to the DnaA family.</text>
</comment>